<dbReference type="Gene3D" id="1.20.1250.20">
    <property type="entry name" value="MFS general substrate transporter like domains"/>
    <property type="match status" value="2"/>
</dbReference>
<evidence type="ECO:0000256" key="2">
    <source>
        <dbReference type="ARBA" id="ARBA00022692"/>
    </source>
</evidence>
<dbReference type="GO" id="GO:0022857">
    <property type="term" value="F:transmembrane transporter activity"/>
    <property type="evidence" value="ECO:0007669"/>
    <property type="project" value="InterPro"/>
</dbReference>
<dbReference type="Pfam" id="PF07690">
    <property type="entry name" value="MFS_1"/>
    <property type="match status" value="1"/>
</dbReference>
<gene>
    <name evidence="6" type="primary">ybjJ</name>
    <name evidence="6" type="ORF">JGUZn3_16110</name>
</gene>
<dbReference type="PANTHER" id="PTHR23514:SF13">
    <property type="entry name" value="INNER MEMBRANE PROTEIN YBJJ"/>
    <property type="match status" value="1"/>
</dbReference>
<dbReference type="KEGG" id="ebla:JGUZn3_16110"/>
<evidence type="ECO:0000256" key="3">
    <source>
        <dbReference type="ARBA" id="ARBA00022989"/>
    </source>
</evidence>
<keyword evidence="7" id="KW-1185">Reference proteome</keyword>
<evidence type="ECO:0000256" key="5">
    <source>
        <dbReference type="SAM" id="Phobius"/>
    </source>
</evidence>
<dbReference type="InterPro" id="IPR051788">
    <property type="entry name" value="MFS_Transporter"/>
</dbReference>
<dbReference type="InterPro" id="IPR036259">
    <property type="entry name" value="MFS_trans_sf"/>
</dbReference>
<protein>
    <submittedName>
        <fullName evidence="6">Inner membrane protein YbjJ</fullName>
    </submittedName>
</protein>
<feature type="transmembrane region" description="Helical" evidence="5">
    <location>
        <begin position="20"/>
        <end position="42"/>
    </location>
</feature>
<feature type="transmembrane region" description="Helical" evidence="5">
    <location>
        <begin position="83"/>
        <end position="101"/>
    </location>
</feature>
<feature type="transmembrane region" description="Helical" evidence="5">
    <location>
        <begin position="48"/>
        <end position="71"/>
    </location>
</feature>
<feature type="transmembrane region" description="Helical" evidence="5">
    <location>
        <begin position="401"/>
        <end position="425"/>
    </location>
</feature>
<dbReference type="SUPFAM" id="SSF103473">
    <property type="entry name" value="MFS general substrate transporter"/>
    <property type="match status" value="1"/>
</dbReference>
<dbReference type="InterPro" id="IPR011701">
    <property type="entry name" value="MFS"/>
</dbReference>
<dbReference type="EMBL" id="CP060244">
    <property type="protein sequence ID" value="QNT78833.1"/>
    <property type="molecule type" value="Genomic_DNA"/>
</dbReference>
<name>A0A7H1NSS3_9PROT</name>
<evidence type="ECO:0000313" key="6">
    <source>
        <dbReference type="EMBL" id="QNT78833.1"/>
    </source>
</evidence>
<evidence type="ECO:0000256" key="4">
    <source>
        <dbReference type="ARBA" id="ARBA00023136"/>
    </source>
</evidence>
<dbReference type="PANTHER" id="PTHR23514">
    <property type="entry name" value="BYPASS OF STOP CODON PROTEIN 6"/>
    <property type="match status" value="1"/>
</dbReference>
<feature type="transmembrane region" description="Helical" evidence="5">
    <location>
        <begin position="146"/>
        <end position="166"/>
    </location>
</feature>
<comment type="subcellular location">
    <subcellularLocation>
        <location evidence="1">Membrane</location>
        <topology evidence="1">Multi-pass membrane protein</topology>
    </subcellularLocation>
</comment>
<dbReference type="AlphaFoldDB" id="A0A7H1NSS3"/>
<dbReference type="GO" id="GO:0016020">
    <property type="term" value="C:membrane"/>
    <property type="evidence" value="ECO:0007669"/>
    <property type="project" value="UniProtKB-SubCell"/>
</dbReference>
<feature type="transmembrane region" description="Helical" evidence="5">
    <location>
        <begin position="374"/>
        <end position="395"/>
    </location>
</feature>
<evidence type="ECO:0000256" key="1">
    <source>
        <dbReference type="ARBA" id="ARBA00004141"/>
    </source>
</evidence>
<feature type="transmembrane region" description="Helical" evidence="5">
    <location>
        <begin position="314"/>
        <end position="332"/>
    </location>
</feature>
<feature type="transmembrane region" description="Helical" evidence="5">
    <location>
        <begin position="172"/>
        <end position="191"/>
    </location>
</feature>
<proteinExistence type="predicted"/>
<evidence type="ECO:0000313" key="7">
    <source>
        <dbReference type="Proteomes" id="UP000516349"/>
    </source>
</evidence>
<sequence>MCAFFSTLPKSLHWKTQRNACMSIFWSHGFIFGVWATLIPILRDQLQILPGLLGMVLLSLTVGGLIAMRLAGWLIKNFSLTRVLGLSGLFGCFMLMALLLVHNSVQLAIVLFFIGCGMGLLDQLMNAQSLVIERRSGRKIVSSFHGMWSLGTLMGSGVGAFILHFSTVQVEIIFSALLAGGLIYFSSHYLLNPSPLPVEAISPKATELELTLQQSASSAALSLGSSSSESTFHSEGSSVLTTGRMDYCSLVLVALMMALAFAVEGSLLDWAGLYLKEFYHLSNSAAGLGFTSFALVMLIGRLSGDKVRSYFPDFTVLRLALLGVVILGIGLISSSVTFTILCFALTGLAICNAAPILFALAGRIGESHGIHGEVHSIGWAASLAYAGLAGIPPLLGLVGQYFTMAGIFIVVMVFCLLIFIGTFLLPSSYNSR</sequence>
<organism evidence="6 7">
    <name type="scientific">Entomobacter blattae</name>
    <dbReference type="NCBI Taxonomy" id="2762277"/>
    <lineage>
        <taxon>Bacteria</taxon>
        <taxon>Pseudomonadati</taxon>
        <taxon>Pseudomonadota</taxon>
        <taxon>Alphaproteobacteria</taxon>
        <taxon>Acetobacterales</taxon>
        <taxon>Acetobacteraceae</taxon>
        <taxon>Entomobacter</taxon>
    </lineage>
</organism>
<feature type="transmembrane region" description="Helical" evidence="5">
    <location>
        <begin position="247"/>
        <end position="268"/>
    </location>
</feature>
<reference evidence="6 7" key="1">
    <citation type="submission" date="2020-08" db="EMBL/GenBank/DDBJ databases">
        <title>Complete genome sequence of Entomobacter blattae G55GP.</title>
        <authorList>
            <person name="Poehlein A."/>
            <person name="Guzman J."/>
            <person name="Daniel R."/>
            <person name="Vilcinskas A."/>
        </authorList>
    </citation>
    <scope>NUCLEOTIDE SEQUENCE [LARGE SCALE GENOMIC DNA]</scope>
    <source>
        <strain evidence="6 7">G55GP</strain>
    </source>
</reference>
<accession>A0A7H1NSS3</accession>
<feature type="transmembrane region" description="Helical" evidence="5">
    <location>
        <begin position="338"/>
        <end position="362"/>
    </location>
</feature>
<keyword evidence="3 5" id="KW-1133">Transmembrane helix</keyword>
<dbReference type="CDD" id="cd17393">
    <property type="entry name" value="MFS_MosC_like"/>
    <property type="match status" value="1"/>
</dbReference>
<dbReference type="Proteomes" id="UP000516349">
    <property type="component" value="Chromosome"/>
</dbReference>
<feature type="transmembrane region" description="Helical" evidence="5">
    <location>
        <begin position="107"/>
        <end position="125"/>
    </location>
</feature>
<keyword evidence="2 5" id="KW-0812">Transmembrane</keyword>
<keyword evidence="4 5" id="KW-0472">Membrane</keyword>